<comment type="caution">
    <text evidence="6">The sequence shown here is derived from an EMBL/GenBank/DDBJ whole genome shotgun (WGS) entry which is preliminary data.</text>
</comment>
<accession>A0ABR3TXH4</accession>
<keyword evidence="5" id="KW-0472">Membrane</keyword>
<reference evidence="6 7" key="1">
    <citation type="journal article" date="2023" name="Plant Dis.">
        <title>First Report of Diplodia intermedia Causing Canker and Dieback Diseases on Apple Trees in Canada.</title>
        <authorList>
            <person name="Ellouze W."/>
            <person name="Ilyukhin E."/>
            <person name="Sulman M."/>
            <person name="Ali S."/>
        </authorList>
    </citation>
    <scope>NUCLEOTIDE SEQUENCE [LARGE SCALE GENOMIC DNA]</scope>
    <source>
        <strain evidence="6 7">M45-28</strain>
    </source>
</reference>
<evidence type="ECO:0000256" key="4">
    <source>
        <dbReference type="ARBA" id="ARBA00022989"/>
    </source>
</evidence>
<proteinExistence type="predicted"/>
<evidence type="ECO:0000256" key="1">
    <source>
        <dbReference type="ARBA" id="ARBA00004141"/>
    </source>
</evidence>
<organism evidence="6 7">
    <name type="scientific">Diplodia intermedia</name>
    <dbReference type="NCBI Taxonomy" id="856260"/>
    <lineage>
        <taxon>Eukaryota</taxon>
        <taxon>Fungi</taxon>
        <taxon>Dikarya</taxon>
        <taxon>Ascomycota</taxon>
        <taxon>Pezizomycotina</taxon>
        <taxon>Dothideomycetes</taxon>
        <taxon>Dothideomycetes incertae sedis</taxon>
        <taxon>Botryosphaeriales</taxon>
        <taxon>Botryosphaeriaceae</taxon>
        <taxon>Diplodia</taxon>
    </lineage>
</organism>
<keyword evidence="7" id="KW-1185">Reference proteome</keyword>
<evidence type="ECO:0000313" key="6">
    <source>
        <dbReference type="EMBL" id="KAL1646618.1"/>
    </source>
</evidence>
<evidence type="ECO:0008006" key="8">
    <source>
        <dbReference type="Google" id="ProtNLM"/>
    </source>
</evidence>
<dbReference type="PANTHER" id="PTHR43791">
    <property type="entry name" value="PERMEASE-RELATED"/>
    <property type="match status" value="1"/>
</dbReference>
<protein>
    <recommendedName>
        <fullName evidence="8">Pantothenate transporter liz1</fullName>
    </recommendedName>
</protein>
<name>A0ABR3TXH4_9PEZI</name>
<comment type="subcellular location">
    <subcellularLocation>
        <location evidence="1">Membrane</location>
        <topology evidence="1">Multi-pass membrane protein</topology>
    </subcellularLocation>
</comment>
<dbReference type="SUPFAM" id="SSF103473">
    <property type="entry name" value="MFS general substrate transporter"/>
    <property type="match status" value="1"/>
</dbReference>
<dbReference type="PANTHER" id="PTHR43791:SF4">
    <property type="entry name" value="PANTOTHENATE TRANSPORTER FEN2"/>
    <property type="match status" value="1"/>
</dbReference>
<dbReference type="Gene3D" id="1.20.1250.20">
    <property type="entry name" value="MFS general substrate transporter like domains"/>
    <property type="match status" value="1"/>
</dbReference>
<dbReference type="Proteomes" id="UP001521184">
    <property type="component" value="Unassembled WGS sequence"/>
</dbReference>
<evidence type="ECO:0000256" key="2">
    <source>
        <dbReference type="ARBA" id="ARBA00022448"/>
    </source>
</evidence>
<evidence type="ECO:0000256" key="3">
    <source>
        <dbReference type="ARBA" id="ARBA00022692"/>
    </source>
</evidence>
<keyword evidence="4" id="KW-1133">Transmembrane helix</keyword>
<evidence type="ECO:0000313" key="7">
    <source>
        <dbReference type="Proteomes" id="UP001521184"/>
    </source>
</evidence>
<dbReference type="EMBL" id="JAKEKT020000015">
    <property type="protein sequence ID" value="KAL1646618.1"/>
    <property type="molecule type" value="Genomic_DNA"/>
</dbReference>
<keyword evidence="2" id="KW-0813">Transport</keyword>
<dbReference type="InterPro" id="IPR036259">
    <property type="entry name" value="MFS_trans_sf"/>
</dbReference>
<gene>
    <name evidence="6" type="ORF">SLS58_003204</name>
</gene>
<sequence>MLIIFTRYVIAQIPHGIIIQKTQPQIWLPSMMALWAGLTMCTAPCKMYEQMCVVRFFQGMAEASTYYGTMYVMGSWQAGSMFSGAMMTAVHQSMDGYAGLPGWKWVFLIAMPCLDPLRQQLRSFTFCFGIRCTNYRSSADQSRTKCFRACCTWVLDEAMSDAVSRSLVSWMKSSSSWRLMA</sequence>
<keyword evidence="3" id="KW-0812">Transmembrane</keyword>
<evidence type="ECO:0000256" key="5">
    <source>
        <dbReference type="ARBA" id="ARBA00023136"/>
    </source>
</evidence>